<dbReference type="InterPro" id="IPR001763">
    <property type="entry name" value="Rhodanese-like_dom"/>
</dbReference>
<dbReference type="Pfam" id="PF00581">
    <property type="entry name" value="Rhodanese"/>
    <property type="match status" value="2"/>
</dbReference>
<evidence type="ECO:0000313" key="4">
    <source>
        <dbReference type="EMBL" id="SIQ93832.1"/>
    </source>
</evidence>
<dbReference type="RefSeq" id="WP_076602583.1">
    <property type="nucleotide sequence ID" value="NZ_FTMD01000008.1"/>
</dbReference>
<keyword evidence="5" id="KW-1185">Reference proteome</keyword>
<feature type="domain" description="Rhodanese" evidence="3">
    <location>
        <begin position="26"/>
        <end position="145"/>
    </location>
</feature>
<keyword evidence="1 4" id="KW-0808">Transferase</keyword>
<dbReference type="AlphaFoldDB" id="A0A1N6WUU1"/>
<sequence>MSSSASCCSASYSTLISAHELAQHIDDPDWVIFDCRHDLANRDFGRDVYARAHIPGARFLHIDEDLSSPLTGTNGRHPLPDPAAFAQRLARAGVGNETQVVAYDDAGGMFAARLWWMMRWIGHHCAAVLDGGLVAWLEAGQALTAKVPEPVPATFRVSLRPEVVDAAYVLDHLKNPEMLLIDARSPDRYRGENETLDPVGGHIPGAINRFFRDNLDGHGHFKQASILREEFGALLKGGDAHRVVHQCGSGVTACHNLLAMESAGLTGSRLYAGSWSEWCADPARPIATGPER</sequence>
<dbReference type="InterPro" id="IPR036873">
    <property type="entry name" value="Rhodanese-like_dom_sf"/>
</dbReference>
<dbReference type="PANTHER" id="PTHR11364:SF27">
    <property type="entry name" value="SULFURTRANSFERASE"/>
    <property type="match status" value="1"/>
</dbReference>
<dbReference type="InterPro" id="IPR045078">
    <property type="entry name" value="TST/MPST-like"/>
</dbReference>
<dbReference type="Gene3D" id="3.40.250.10">
    <property type="entry name" value="Rhodanese-like domain"/>
    <property type="match status" value="2"/>
</dbReference>
<dbReference type="CDD" id="cd01449">
    <property type="entry name" value="TST_Repeat_2"/>
    <property type="match status" value="1"/>
</dbReference>
<feature type="domain" description="Rhodanese" evidence="3">
    <location>
        <begin position="174"/>
        <end position="287"/>
    </location>
</feature>
<dbReference type="InterPro" id="IPR001307">
    <property type="entry name" value="Thiosulphate_STrfase_CS"/>
</dbReference>
<evidence type="ECO:0000256" key="2">
    <source>
        <dbReference type="ARBA" id="ARBA00022737"/>
    </source>
</evidence>
<accession>A0A1N6WUU1</accession>
<dbReference type="PROSITE" id="PS00380">
    <property type="entry name" value="RHODANESE_1"/>
    <property type="match status" value="1"/>
</dbReference>
<protein>
    <submittedName>
        <fullName evidence="4">Thiosulfate/3-mercaptopyruvate sulfurtransferase</fullName>
    </submittedName>
</protein>
<dbReference type="CDD" id="cd01448">
    <property type="entry name" value="TST_Repeat_1"/>
    <property type="match status" value="1"/>
</dbReference>
<dbReference type="GO" id="GO:0004792">
    <property type="term" value="F:thiosulfate-cyanide sulfurtransferase activity"/>
    <property type="evidence" value="ECO:0007669"/>
    <property type="project" value="InterPro"/>
</dbReference>
<dbReference type="OrthoDB" id="9781034at2"/>
<dbReference type="SUPFAM" id="SSF52821">
    <property type="entry name" value="Rhodanese/Cell cycle control phosphatase"/>
    <property type="match status" value="2"/>
</dbReference>
<dbReference type="PANTHER" id="PTHR11364">
    <property type="entry name" value="THIOSULFATE SULFERTANSFERASE"/>
    <property type="match status" value="1"/>
</dbReference>
<dbReference type="PROSITE" id="PS50206">
    <property type="entry name" value="RHODANESE_3"/>
    <property type="match status" value="2"/>
</dbReference>
<keyword evidence="4" id="KW-0670">Pyruvate</keyword>
<name>A0A1N6WUU1_9RHOO</name>
<dbReference type="STRING" id="34027.SAMN05421829_10882"/>
<organism evidence="4 5">
    <name type="scientific">Aromatoleum tolulyticum</name>
    <dbReference type="NCBI Taxonomy" id="34027"/>
    <lineage>
        <taxon>Bacteria</taxon>
        <taxon>Pseudomonadati</taxon>
        <taxon>Pseudomonadota</taxon>
        <taxon>Betaproteobacteria</taxon>
        <taxon>Rhodocyclales</taxon>
        <taxon>Rhodocyclaceae</taxon>
        <taxon>Aromatoleum</taxon>
    </lineage>
</organism>
<proteinExistence type="predicted"/>
<reference evidence="5" key="1">
    <citation type="submission" date="2017-01" db="EMBL/GenBank/DDBJ databases">
        <authorList>
            <person name="Varghese N."/>
            <person name="Submissions S."/>
        </authorList>
    </citation>
    <scope>NUCLEOTIDE SEQUENCE [LARGE SCALE GENOMIC DNA]</scope>
    <source>
        <strain evidence="5">ATCC 51758</strain>
    </source>
</reference>
<keyword evidence="2" id="KW-0677">Repeat</keyword>
<dbReference type="EMBL" id="FTMD01000008">
    <property type="protein sequence ID" value="SIQ93832.1"/>
    <property type="molecule type" value="Genomic_DNA"/>
</dbReference>
<dbReference type="Proteomes" id="UP000186819">
    <property type="component" value="Unassembled WGS sequence"/>
</dbReference>
<gene>
    <name evidence="4" type="ORF">SAMN05421829_10882</name>
</gene>
<dbReference type="FunFam" id="3.40.250.10:FF:000035">
    <property type="entry name" value="Thiosulfate sulfurtransferase"/>
    <property type="match status" value="1"/>
</dbReference>
<evidence type="ECO:0000313" key="5">
    <source>
        <dbReference type="Proteomes" id="UP000186819"/>
    </source>
</evidence>
<evidence type="ECO:0000256" key="1">
    <source>
        <dbReference type="ARBA" id="ARBA00022679"/>
    </source>
</evidence>
<evidence type="ECO:0000259" key="3">
    <source>
        <dbReference type="PROSITE" id="PS50206"/>
    </source>
</evidence>
<dbReference type="SMART" id="SM00450">
    <property type="entry name" value="RHOD"/>
    <property type="match status" value="2"/>
</dbReference>